<dbReference type="Gene3D" id="2.60.40.10">
    <property type="entry name" value="Immunoglobulins"/>
    <property type="match status" value="1"/>
</dbReference>
<feature type="domain" description="Ig-like SoxY" evidence="2">
    <location>
        <begin position="49"/>
        <end position="156"/>
    </location>
</feature>
<dbReference type="InterPro" id="IPR030831">
    <property type="entry name" value="Fuse-rel_SoxYZ"/>
</dbReference>
<evidence type="ECO:0000256" key="1">
    <source>
        <dbReference type="SAM" id="SignalP"/>
    </source>
</evidence>
<accession>A0A927IIQ1</accession>
<keyword evidence="4" id="KW-1185">Reference proteome</keyword>
<name>A0A927IIQ1_9BURK</name>
<dbReference type="NCBIfam" id="TIGR04557">
    <property type="entry name" value="fuse_rel_SoxYZ"/>
    <property type="match status" value="1"/>
</dbReference>
<dbReference type="RefSeq" id="WP_191818306.1">
    <property type="nucleotide sequence ID" value="NZ_JACYFT010000001.1"/>
</dbReference>
<feature type="chain" id="PRO_5037426150" evidence="1">
    <location>
        <begin position="27"/>
        <end position="269"/>
    </location>
</feature>
<dbReference type="InterPro" id="IPR038162">
    <property type="entry name" value="SoxY_sf"/>
</dbReference>
<evidence type="ECO:0000259" key="2">
    <source>
        <dbReference type="Pfam" id="PF13501"/>
    </source>
</evidence>
<dbReference type="EMBL" id="JACYFT010000001">
    <property type="protein sequence ID" value="MBD8049864.1"/>
    <property type="molecule type" value="Genomic_DNA"/>
</dbReference>
<organism evidence="3 4">
    <name type="scientific">Limnohabitans radicicola</name>
    <dbReference type="NCBI Taxonomy" id="2771427"/>
    <lineage>
        <taxon>Bacteria</taxon>
        <taxon>Pseudomonadati</taxon>
        <taxon>Pseudomonadota</taxon>
        <taxon>Betaproteobacteria</taxon>
        <taxon>Burkholderiales</taxon>
        <taxon>Comamonadaceae</taxon>
        <taxon>Limnohabitans</taxon>
    </lineage>
</organism>
<keyword evidence="1" id="KW-0732">Signal</keyword>
<dbReference type="AlphaFoldDB" id="A0A927IIQ1"/>
<reference evidence="3" key="1">
    <citation type="submission" date="2020-09" db="EMBL/GenBank/DDBJ databases">
        <title>Genome seq and assembly of Limnohabitants sp.</title>
        <authorList>
            <person name="Chhetri G."/>
        </authorList>
    </citation>
    <scope>NUCLEOTIDE SEQUENCE</scope>
    <source>
        <strain evidence="3">JUR4</strain>
    </source>
</reference>
<feature type="signal peptide" evidence="1">
    <location>
        <begin position="1"/>
        <end position="26"/>
    </location>
</feature>
<dbReference type="Pfam" id="PF13501">
    <property type="entry name" value="SoxY"/>
    <property type="match status" value="1"/>
</dbReference>
<sequence length="269" mass="30006">MRPPITRRRTLAQLGSALLIAPPALRAQIKDPTGGDPLGSMQWPALLQKHIGQATWRFSDEVWVKGPEFAEDAMNVPILIDARALQRSVGPIDRMVVIADRNPIQHILDFEPLGSWPMLAFRFRMEQGSPVRALVRTRDGRWHVGHTWVNAAGGGCTVPGQTRSDGSWSQTLGQVQAKVFRNVIEGGTRMRLRVMHPMDTGLVAGIPSFHIEHLELQDAQQRLCWRMALHEPVSENPLLTFELGDKVQGPWHLVGRDNGGNRIDAQVRA</sequence>
<evidence type="ECO:0000313" key="4">
    <source>
        <dbReference type="Proteomes" id="UP000647424"/>
    </source>
</evidence>
<protein>
    <submittedName>
        <fullName evidence="3">Quinoprotein dehydrogenase-associated SoxYZ-like carrier</fullName>
    </submittedName>
</protein>
<dbReference type="InterPro" id="IPR013783">
    <property type="entry name" value="Ig-like_fold"/>
</dbReference>
<evidence type="ECO:0000313" key="3">
    <source>
        <dbReference type="EMBL" id="MBD8049864.1"/>
    </source>
</evidence>
<dbReference type="InterPro" id="IPR032711">
    <property type="entry name" value="SoxY"/>
</dbReference>
<comment type="caution">
    <text evidence="3">The sequence shown here is derived from an EMBL/GenBank/DDBJ whole genome shotgun (WGS) entry which is preliminary data.</text>
</comment>
<dbReference type="InterPro" id="IPR014756">
    <property type="entry name" value="Ig_E-set"/>
</dbReference>
<proteinExistence type="predicted"/>
<dbReference type="Gene3D" id="2.60.40.2470">
    <property type="entry name" value="SoxY domain"/>
    <property type="match status" value="1"/>
</dbReference>
<gene>
    <name evidence="3" type="ORF">IC609_04870</name>
</gene>
<dbReference type="Proteomes" id="UP000647424">
    <property type="component" value="Unassembled WGS sequence"/>
</dbReference>
<dbReference type="SUPFAM" id="SSF81296">
    <property type="entry name" value="E set domains"/>
    <property type="match status" value="1"/>
</dbReference>